<protein>
    <recommendedName>
        <fullName evidence="2">Calponin-homology (CH) domain-containing protein</fullName>
    </recommendedName>
</protein>
<feature type="compositionally biased region" description="Polar residues" evidence="1">
    <location>
        <begin position="307"/>
        <end position="365"/>
    </location>
</feature>
<feature type="compositionally biased region" description="Pro residues" evidence="1">
    <location>
        <begin position="295"/>
        <end position="306"/>
    </location>
</feature>
<feature type="region of interest" description="Disordered" evidence="1">
    <location>
        <begin position="129"/>
        <end position="237"/>
    </location>
</feature>
<dbReference type="PANTHER" id="PTHR12509:SF9">
    <property type="entry name" value="SPERM FLAGELLAR PROTEIN 1 ISOFORM X1"/>
    <property type="match status" value="1"/>
</dbReference>
<dbReference type="SUPFAM" id="SSF47576">
    <property type="entry name" value="Calponin-homology domain, CH-domain"/>
    <property type="match status" value="1"/>
</dbReference>
<dbReference type="Gene3D" id="1.10.418.10">
    <property type="entry name" value="Calponin-like domain"/>
    <property type="match status" value="1"/>
</dbReference>
<dbReference type="GeneID" id="136813866"/>
<reference evidence="3" key="1">
    <citation type="submission" date="2021-01" db="UniProtKB">
        <authorList>
            <consortium name="EnsemblMetazoa"/>
        </authorList>
    </citation>
    <scope>IDENTIFICATION</scope>
</reference>
<dbReference type="InterPro" id="IPR010441">
    <property type="entry name" value="CH_2"/>
</dbReference>
<accession>A0A7M5WJ53</accession>
<dbReference type="Pfam" id="PF06294">
    <property type="entry name" value="CH_2"/>
    <property type="match status" value="1"/>
</dbReference>
<feature type="region of interest" description="Disordered" evidence="1">
    <location>
        <begin position="286"/>
        <end position="379"/>
    </location>
</feature>
<dbReference type="GO" id="GO:0005930">
    <property type="term" value="C:axoneme"/>
    <property type="evidence" value="ECO:0007669"/>
    <property type="project" value="TreeGrafter"/>
</dbReference>
<dbReference type="EnsemblMetazoa" id="CLYHEMT003510.2">
    <property type="protein sequence ID" value="CLYHEMP003510.2"/>
    <property type="gene ID" value="CLYHEMG003510"/>
</dbReference>
<dbReference type="OrthoDB" id="193300at2759"/>
<feature type="compositionally biased region" description="Low complexity" evidence="1">
    <location>
        <begin position="142"/>
        <end position="160"/>
    </location>
</feature>
<name>A0A7M5WJ53_9CNID</name>
<dbReference type="InterPro" id="IPR052111">
    <property type="entry name" value="Spermatogenesis_Ciliary_MAP"/>
</dbReference>
<dbReference type="FunFam" id="1.10.418.10:FF:000059">
    <property type="entry name" value="RIKEN cDNA 6430531B16 gene"/>
    <property type="match status" value="1"/>
</dbReference>
<evidence type="ECO:0000313" key="3">
    <source>
        <dbReference type="EnsemblMetazoa" id="CLYHEMP003510.2"/>
    </source>
</evidence>
<dbReference type="AlphaFoldDB" id="A0A7M5WJ53"/>
<evidence type="ECO:0000313" key="4">
    <source>
        <dbReference type="Proteomes" id="UP000594262"/>
    </source>
</evidence>
<dbReference type="PROSITE" id="PS50021">
    <property type="entry name" value="CH"/>
    <property type="match status" value="1"/>
</dbReference>
<dbReference type="InterPro" id="IPR036872">
    <property type="entry name" value="CH_dom_sf"/>
</dbReference>
<organism evidence="3 4">
    <name type="scientific">Clytia hemisphaerica</name>
    <dbReference type="NCBI Taxonomy" id="252671"/>
    <lineage>
        <taxon>Eukaryota</taxon>
        <taxon>Metazoa</taxon>
        <taxon>Cnidaria</taxon>
        <taxon>Hydrozoa</taxon>
        <taxon>Hydroidolina</taxon>
        <taxon>Leptothecata</taxon>
        <taxon>Obeliida</taxon>
        <taxon>Clytiidae</taxon>
        <taxon>Clytia</taxon>
    </lineage>
</organism>
<evidence type="ECO:0000256" key="1">
    <source>
        <dbReference type="SAM" id="MobiDB-lite"/>
    </source>
</evidence>
<dbReference type="Proteomes" id="UP000594262">
    <property type="component" value="Unplaced"/>
</dbReference>
<dbReference type="InterPro" id="IPR001715">
    <property type="entry name" value="CH_dom"/>
</dbReference>
<proteinExistence type="predicted"/>
<feature type="domain" description="Calponin-homology (CH)" evidence="2">
    <location>
        <begin position="9"/>
        <end position="117"/>
    </location>
</feature>
<keyword evidence="4" id="KW-1185">Reference proteome</keyword>
<dbReference type="GO" id="GO:0008017">
    <property type="term" value="F:microtubule binding"/>
    <property type="evidence" value="ECO:0007669"/>
    <property type="project" value="TreeGrafter"/>
</dbReference>
<dbReference type="CDD" id="cd00014">
    <property type="entry name" value="CH_SF"/>
    <property type="match status" value="1"/>
</dbReference>
<feature type="compositionally biased region" description="Polar residues" evidence="1">
    <location>
        <begin position="189"/>
        <end position="201"/>
    </location>
</feature>
<feature type="compositionally biased region" description="Polar residues" evidence="1">
    <location>
        <begin position="161"/>
        <end position="181"/>
    </location>
</feature>
<dbReference type="GO" id="GO:0051493">
    <property type="term" value="P:regulation of cytoskeleton organization"/>
    <property type="evidence" value="ECO:0007669"/>
    <property type="project" value="TreeGrafter"/>
</dbReference>
<dbReference type="RefSeq" id="XP_066926460.1">
    <property type="nucleotide sequence ID" value="XM_067070359.1"/>
</dbReference>
<sequence length="379" mass="43120">MAEDDVLDEDALQQIYTWIDEVPLSRPKKNIARDFSDGVLIAEIIHHYLPKMVDLHNYSPAHATAKKMDNWNVLGRKCFNKLNFNVKDGLIKGAVFAEPGAVELILRDLRLCIDTYAARKKAQAMMEKHQIHDELSNSTNSYEGTGQYQPGYEGYQYEPQVSTQQEAYHSQQQPPQSNGHSLNEHGPYNYQSQPHAVQSPQKADKPSPQHRKPVTQVSKYSKPKRRDSDNEKGNGQQENLRIALEEKEQALLASQETVQILQDKVKHLEHLVQLKDLKIIELNDELTSSNQPRPSYQPPTRQPPLYTPNSTQYASTHPYSPNTTQYVPNTPNLDQYSPSPASQPNAPTTVQYIPSQYVPPSSVNPHAQDHRAFRASYKY</sequence>
<dbReference type="PANTHER" id="PTHR12509">
    <property type="entry name" value="SPERMATOGENESIS-ASSOCIATED 4-RELATED"/>
    <property type="match status" value="1"/>
</dbReference>
<evidence type="ECO:0000259" key="2">
    <source>
        <dbReference type="PROSITE" id="PS50021"/>
    </source>
</evidence>